<dbReference type="EMBL" id="LLXJ01002812">
    <property type="protein sequence ID" value="PKB98101.1"/>
    <property type="molecule type" value="Genomic_DNA"/>
</dbReference>
<sequence>MTTYSTTGDPIRVAELAARYGEGQSSRFESVYQGNEYTFSIKQEDFSNKLSFCFYPGSNEEVQAVASLAYVLM</sequence>
<accession>A0A2N0NU62</accession>
<evidence type="ECO:0000313" key="1">
    <source>
        <dbReference type="EMBL" id="PKB98101.1"/>
    </source>
</evidence>
<reference evidence="1 2" key="1">
    <citation type="submission" date="2016-04" db="EMBL/GenBank/DDBJ databases">
        <title>Genome analyses suggest a sexual origin of heterokaryosis in a supposedly ancient asexual fungus.</title>
        <authorList>
            <person name="Ropars J."/>
            <person name="Sedzielewska K."/>
            <person name="Noel J."/>
            <person name="Charron P."/>
            <person name="Farinelli L."/>
            <person name="Marton T."/>
            <person name="Kruger M."/>
            <person name="Pelin A."/>
            <person name="Brachmann A."/>
            <person name="Corradi N."/>
        </authorList>
    </citation>
    <scope>NUCLEOTIDE SEQUENCE [LARGE SCALE GENOMIC DNA]</scope>
    <source>
        <strain evidence="1 2">A5</strain>
    </source>
</reference>
<evidence type="ECO:0000313" key="2">
    <source>
        <dbReference type="Proteomes" id="UP000232722"/>
    </source>
</evidence>
<comment type="caution">
    <text evidence="1">The sequence shown here is derived from an EMBL/GenBank/DDBJ whole genome shotgun (WGS) entry which is preliminary data.</text>
</comment>
<dbReference type="Proteomes" id="UP000232722">
    <property type="component" value="Unassembled WGS sequence"/>
</dbReference>
<gene>
    <name evidence="1" type="ORF">RhiirA5_404056</name>
</gene>
<protein>
    <submittedName>
        <fullName evidence="1">Uncharacterized protein</fullName>
    </submittedName>
</protein>
<name>A0A2N0NU62_9GLOM</name>
<organism evidence="1 2">
    <name type="scientific">Rhizophagus irregularis</name>
    <dbReference type="NCBI Taxonomy" id="588596"/>
    <lineage>
        <taxon>Eukaryota</taxon>
        <taxon>Fungi</taxon>
        <taxon>Fungi incertae sedis</taxon>
        <taxon>Mucoromycota</taxon>
        <taxon>Glomeromycotina</taxon>
        <taxon>Glomeromycetes</taxon>
        <taxon>Glomerales</taxon>
        <taxon>Glomeraceae</taxon>
        <taxon>Rhizophagus</taxon>
    </lineage>
</organism>
<proteinExistence type="predicted"/>
<reference evidence="1 2" key="2">
    <citation type="submission" date="2017-09" db="EMBL/GenBank/DDBJ databases">
        <title>Extensive intraspecific genome diversity in a model arbuscular mycorrhizal fungus.</title>
        <authorList>
            <person name="Chen E.C."/>
            <person name="Morin E."/>
            <person name="Beaudet D."/>
            <person name="Noel J."/>
            <person name="Ndikumana S."/>
            <person name="Charron P."/>
            <person name="St-Onge C."/>
            <person name="Giorgi J."/>
            <person name="Grigoriev I.V."/>
            <person name="Roux C."/>
            <person name="Martin F.M."/>
            <person name="Corradi N."/>
        </authorList>
    </citation>
    <scope>NUCLEOTIDE SEQUENCE [LARGE SCALE GENOMIC DNA]</scope>
    <source>
        <strain evidence="1 2">A5</strain>
    </source>
</reference>
<dbReference type="AlphaFoldDB" id="A0A2N0NU62"/>